<evidence type="ECO:0000259" key="2">
    <source>
        <dbReference type="Pfam" id="PF07727"/>
    </source>
</evidence>
<sequence>MLMENFMRSKQYWSAIEDEIPVIREETKPTKAQRTTLEEAKLKDIKAKNYLFQAIDRSISKTMLTKDTAKDIWDSLKTKYQGTACVQRVQCQALQKEYEMLSMHDESKDLDVITIDELQKRRLEEEVVVEVKREDEVEAEAGVFLTNPLLNVTAVTSLGISSVNVQTKTGSRSNYMENNEEMLLMACVEEEKSEVKQIFGFSTLGVVIICVVNGIFFCDLDKNFKETVMLGDDRGINVMGKDSVRLLVNGFIQVITSVFYVPGLRNNLLSGGQLMEKGLEILKRNGSCKIYHPEKGLILEAPMAKNKMFKFFTVAQGKKEMFGSVLINLDWGESETLADATILARNSNGSRIDATSEDIELGSTNVKEGEINTSSEDHSSRSSEDIPLVNDTQRRRQPPTWMQEYESGEEMDAEIEAIEKNDTWEMTDLPYGAKKVGVKWVYKTKYNENGEVEKYKTRLVAKGYAQKCGIDYTEVFSPIARLETIRLVISLAAQNDWVLFQLDDFIFIGNDKQMYVEFKTSMMNEFDMTDLGKVRYFLGIKVRQSEACVFICQKRYAQGVLERFNMDKCNSVQNLIVPGCQLTRDEKGVHGASNRDALSSSKVSIEKQPIVTLSTTEAEFVAAASCACQAVWL</sequence>
<dbReference type="AlphaFoldDB" id="A0A6L2LLF6"/>
<dbReference type="EMBL" id="BKCJ010004594">
    <property type="protein sequence ID" value="GEU61970.1"/>
    <property type="molecule type" value="Genomic_DNA"/>
</dbReference>
<accession>A0A6L2LLF6</accession>
<name>A0A6L2LLF6_TANCI</name>
<dbReference type="PANTHER" id="PTHR35317">
    <property type="entry name" value="OS04G0629600 PROTEIN"/>
    <property type="match status" value="1"/>
</dbReference>
<reference evidence="4" key="1">
    <citation type="journal article" date="2019" name="Sci. Rep.">
        <title>Draft genome of Tanacetum cinerariifolium, the natural source of mosquito coil.</title>
        <authorList>
            <person name="Yamashiro T."/>
            <person name="Shiraishi A."/>
            <person name="Satake H."/>
            <person name="Nakayama K."/>
        </authorList>
    </citation>
    <scope>NUCLEOTIDE SEQUENCE</scope>
</reference>
<comment type="caution">
    <text evidence="4">The sequence shown here is derived from an EMBL/GenBank/DDBJ whole genome shotgun (WGS) entry which is preliminary data.</text>
</comment>
<feature type="region of interest" description="Disordered" evidence="1">
    <location>
        <begin position="354"/>
        <end position="387"/>
    </location>
</feature>
<dbReference type="Pfam" id="PF14223">
    <property type="entry name" value="Retrotran_gag_2"/>
    <property type="match status" value="1"/>
</dbReference>
<evidence type="ECO:0000259" key="3">
    <source>
        <dbReference type="Pfam" id="PF22936"/>
    </source>
</evidence>
<gene>
    <name evidence="4" type="ORF">Tci_033948</name>
</gene>
<evidence type="ECO:0000313" key="4">
    <source>
        <dbReference type="EMBL" id="GEU61970.1"/>
    </source>
</evidence>
<dbReference type="Pfam" id="PF22936">
    <property type="entry name" value="Pol_BBD"/>
    <property type="match status" value="1"/>
</dbReference>
<dbReference type="InterPro" id="IPR013103">
    <property type="entry name" value="RVT_2"/>
</dbReference>
<evidence type="ECO:0000256" key="1">
    <source>
        <dbReference type="SAM" id="MobiDB-lite"/>
    </source>
</evidence>
<dbReference type="Pfam" id="PF07727">
    <property type="entry name" value="RVT_2"/>
    <property type="match status" value="1"/>
</dbReference>
<feature type="domain" description="Retrovirus-related Pol polyprotein from transposon TNT 1-94-like beta-barrel" evidence="3">
    <location>
        <begin position="216"/>
        <end position="278"/>
    </location>
</feature>
<protein>
    <submittedName>
        <fullName evidence="4">Uncharacterized protein</fullName>
    </submittedName>
</protein>
<dbReference type="InterPro" id="IPR054722">
    <property type="entry name" value="PolX-like_BBD"/>
</dbReference>
<proteinExistence type="predicted"/>
<feature type="compositionally biased region" description="Basic and acidic residues" evidence="1">
    <location>
        <begin position="367"/>
        <end position="384"/>
    </location>
</feature>
<feature type="domain" description="Reverse transcriptase Ty1/copia-type" evidence="2">
    <location>
        <begin position="421"/>
        <end position="503"/>
    </location>
</feature>
<dbReference type="PANTHER" id="PTHR35317:SF27">
    <property type="entry name" value="RETROVIRUS-RELATED POL POLYPROTEIN FROM TRANSPOSON TNT 1-94"/>
    <property type="match status" value="1"/>
</dbReference>
<organism evidence="4">
    <name type="scientific">Tanacetum cinerariifolium</name>
    <name type="common">Dalmatian daisy</name>
    <name type="synonym">Chrysanthemum cinerariifolium</name>
    <dbReference type="NCBI Taxonomy" id="118510"/>
    <lineage>
        <taxon>Eukaryota</taxon>
        <taxon>Viridiplantae</taxon>
        <taxon>Streptophyta</taxon>
        <taxon>Embryophyta</taxon>
        <taxon>Tracheophyta</taxon>
        <taxon>Spermatophyta</taxon>
        <taxon>Magnoliopsida</taxon>
        <taxon>eudicotyledons</taxon>
        <taxon>Gunneridae</taxon>
        <taxon>Pentapetalae</taxon>
        <taxon>asterids</taxon>
        <taxon>campanulids</taxon>
        <taxon>Asterales</taxon>
        <taxon>Asteraceae</taxon>
        <taxon>Asteroideae</taxon>
        <taxon>Anthemideae</taxon>
        <taxon>Anthemidinae</taxon>
        <taxon>Tanacetum</taxon>
    </lineage>
</organism>